<organism evidence="9 10">
    <name type="scientific">Ziziphus jujuba witches'-broom phytoplasma</name>
    <dbReference type="NCBI Taxonomy" id="135727"/>
    <lineage>
        <taxon>Bacteria</taxon>
        <taxon>Bacillati</taxon>
        <taxon>Mycoplasmatota</taxon>
        <taxon>Mollicutes</taxon>
        <taxon>Acholeplasmatales</taxon>
        <taxon>Acholeplasmataceae</taxon>
        <taxon>Candidatus Phytoplasma</taxon>
        <taxon>16SrV (Elm yellows group)</taxon>
    </lineage>
</organism>
<dbReference type="PANTHER" id="PTHR43163:SF6">
    <property type="entry name" value="DIPEPTIDE TRANSPORT SYSTEM PERMEASE PROTEIN DPPB-RELATED"/>
    <property type="match status" value="1"/>
</dbReference>
<proteinExistence type="inferred from homology"/>
<feature type="domain" description="ABC transmembrane type-1" evidence="8">
    <location>
        <begin position="97"/>
        <end position="289"/>
    </location>
</feature>
<feature type="transmembrane region" description="Helical" evidence="7">
    <location>
        <begin position="269"/>
        <end position="296"/>
    </location>
</feature>
<keyword evidence="2 7" id="KW-0813">Transport</keyword>
<protein>
    <submittedName>
        <fullName evidence="9">ABC transporter permease</fullName>
    </submittedName>
</protein>
<dbReference type="EMBL" id="CP025121">
    <property type="protein sequence ID" value="AYJ01167.1"/>
    <property type="molecule type" value="Genomic_DNA"/>
</dbReference>
<comment type="similarity">
    <text evidence="7">Belongs to the binding-protein-dependent transport system permease family.</text>
</comment>
<dbReference type="InterPro" id="IPR035906">
    <property type="entry name" value="MetI-like_sf"/>
</dbReference>
<evidence type="ECO:0000313" key="10">
    <source>
        <dbReference type="Proteomes" id="UP000272462"/>
    </source>
</evidence>
<dbReference type="SUPFAM" id="SSF161098">
    <property type="entry name" value="MetI-like"/>
    <property type="match status" value="1"/>
</dbReference>
<accession>A0A660HMA6</accession>
<comment type="subcellular location">
    <subcellularLocation>
        <location evidence="1 7">Cell membrane</location>
        <topology evidence="1 7">Multi-pass membrane protein</topology>
    </subcellularLocation>
</comment>
<dbReference type="Pfam" id="PF00528">
    <property type="entry name" value="BPD_transp_1"/>
    <property type="match status" value="1"/>
</dbReference>
<keyword evidence="3" id="KW-1003">Cell membrane</keyword>
<feature type="transmembrane region" description="Helical" evidence="7">
    <location>
        <begin position="12"/>
        <end position="33"/>
    </location>
</feature>
<dbReference type="KEGG" id="pzi:CWO85_01295"/>
<dbReference type="RefSeq" id="WP_121463898.1">
    <property type="nucleotide sequence ID" value="NZ_CP025121.1"/>
</dbReference>
<evidence type="ECO:0000259" key="8">
    <source>
        <dbReference type="PROSITE" id="PS50928"/>
    </source>
</evidence>
<dbReference type="InterPro" id="IPR045621">
    <property type="entry name" value="BPD_transp_1_N"/>
</dbReference>
<reference evidence="9 10" key="1">
    <citation type="journal article" date="2018" name="BMC Genomics">
        <title>Comparative genome analysis of jujube witches'-broom Phytoplasma, an obligate pathogen that causes jujube witches'-broom disease.</title>
        <authorList>
            <person name="Wang J."/>
            <person name="Song L."/>
            <person name="Jiao Q."/>
            <person name="Yang S."/>
            <person name="Gao R."/>
            <person name="Lu X."/>
            <person name="Zhou G."/>
        </authorList>
    </citation>
    <scope>NUCLEOTIDE SEQUENCE [LARGE SCALE GENOMIC DNA]</scope>
    <source>
        <strain evidence="9">Jwb-nky</strain>
    </source>
</reference>
<keyword evidence="4 7" id="KW-0812">Transmembrane</keyword>
<dbReference type="OrthoDB" id="9789439at2"/>
<gene>
    <name evidence="9" type="ORF">CWO85_01295</name>
</gene>
<evidence type="ECO:0000256" key="6">
    <source>
        <dbReference type="ARBA" id="ARBA00023136"/>
    </source>
</evidence>
<dbReference type="Proteomes" id="UP000272462">
    <property type="component" value="Chromosome"/>
</dbReference>
<dbReference type="Gene3D" id="1.10.3720.10">
    <property type="entry name" value="MetI-like"/>
    <property type="match status" value="1"/>
</dbReference>
<keyword evidence="5 7" id="KW-1133">Transmembrane helix</keyword>
<dbReference type="PANTHER" id="PTHR43163">
    <property type="entry name" value="DIPEPTIDE TRANSPORT SYSTEM PERMEASE PROTEIN DPPB-RELATED"/>
    <property type="match status" value="1"/>
</dbReference>
<keyword evidence="10" id="KW-1185">Reference proteome</keyword>
<evidence type="ECO:0000256" key="5">
    <source>
        <dbReference type="ARBA" id="ARBA00022989"/>
    </source>
</evidence>
<dbReference type="InterPro" id="IPR000515">
    <property type="entry name" value="MetI-like"/>
</dbReference>
<evidence type="ECO:0000256" key="4">
    <source>
        <dbReference type="ARBA" id="ARBA00022692"/>
    </source>
</evidence>
<feature type="transmembrane region" description="Helical" evidence="7">
    <location>
        <begin position="228"/>
        <end position="249"/>
    </location>
</feature>
<evidence type="ECO:0000256" key="2">
    <source>
        <dbReference type="ARBA" id="ARBA00022448"/>
    </source>
</evidence>
<evidence type="ECO:0000256" key="1">
    <source>
        <dbReference type="ARBA" id="ARBA00004651"/>
    </source>
</evidence>
<dbReference type="GO" id="GO:0005886">
    <property type="term" value="C:plasma membrane"/>
    <property type="evidence" value="ECO:0007669"/>
    <property type="project" value="UniProtKB-SubCell"/>
</dbReference>
<evidence type="ECO:0000313" key="9">
    <source>
        <dbReference type="EMBL" id="AYJ01167.1"/>
    </source>
</evidence>
<evidence type="ECO:0000256" key="3">
    <source>
        <dbReference type="ARBA" id="ARBA00022475"/>
    </source>
</evidence>
<keyword evidence="6 7" id="KW-0472">Membrane</keyword>
<feature type="transmembrane region" description="Helical" evidence="7">
    <location>
        <begin position="163"/>
        <end position="186"/>
    </location>
</feature>
<evidence type="ECO:0000256" key="7">
    <source>
        <dbReference type="RuleBase" id="RU363032"/>
    </source>
</evidence>
<feature type="transmembrane region" description="Helical" evidence="7">
    <location>
        <begin position="132"/>
        <end position="157"/>
    </location>
</feature>
<dbReference type="AlphaFoldDB" id="A0A660HMA6"/>
<sequence length="304" mass="34542">MSLINFIYKKTLYVLLILITVILTSFFIVRLIGDPIKAAFGQKGPTPEQRKILEEELGLDKSLSEQLKIYLENILKFNFGKSYKYKTKTLELFWNGFKITLLLTITSCIFGSIIGICFGSLSALWKNTKKNFLLEFIFLFFSSTPTFIIGFILQYFLAYKLDLFTISDSYCLAILTLSLIVSSRIFKITNNNMIESLKQPYIVTAYAKGLSTQTVVFKHALKNALIPILANIGLIFVSLIGGTVITEFVFGLNGIGKLTIQAFEDRDFPIIQCCIILLAIFISIFNLLLDSVYFWLNPKINQKK</sequence>
<feature type="transmembrane region" description="Helical" evidence="7">
    <location>
        <begin position="99"/>
        <end position="125"/>
    </location>
</feature>
<dbReference type="PROSITE" id="PS50928">
    <property type="entry name" value="ABC_TM1"/>
    <property type="match status" value="1"/>
</dbReference>
<name>A0A660HMA6_ZIZJU</name>
<dbReference type="CDD" id="cd06261">
    <property type="entry name" value="TM_PBP2"/>
    <property type="match status" value="1"/>
</dbReference>
<dbReference type="Pfam" id="PF19300">
    <property type="entry name" value="BPD_transp_1_N"/>
    <property type="match status" value="1"/>
</dbReference>
<dbReference type="GO" id="GO:0055085">
    <property type="term" value="P:transmembrane transport"/>
    <property type="evidence" value="ECO:0007669"/>
    <property type="project" value="InterPro"/>
</dbReference>